<dbReference type="AlphaFoldDB" id="A0A914MX38"/>
<dbReference type="Proteomes" id="UP000887563">
    <property type="component" value="Unplaced"/>
</dbReference>
<organism evidence="1 2">
    <name type="scientific">Meloidogyne incognita</name>
    <name type="common">Southern root-knot nematode worm</name>
    <name type="synonym">Oxyuris incognita</name>
    <dbReference type="NCBI Taxonomy" id="6306"/>
    <lineage>
        <taxon>Eukaryota</taxon>
        <taxon>Metazoa</taxon>
        <taxon>Ecdysozoa</taxon>
        <taxon>Nematoda</taxon>
        <taxon>Chromadorea</taxon>
        <taxon>Rhabditida</taxon>
        <taxon>Tylenchina</taxon>
        <taxon>Tylenchomorpha</taxon>
        <taxon>Tylenchoidea</taxon>
        <taxon>Meloidogynidae</taxon>
        <taxon>Meloidogyninae</taxon>
        <taxon>Meloidogyne</taxon>
        <taxon>Meloidogyne incognita group</taxon>
    </lineage>
</organism>
<evidence type="ECO:0000313" key="1">
    <source>
        <dbReference type="Proteomes" id="UP000887563"/>
    </source>
</evidence>
<keyword evidence="1" id="KW-1185">Reference proteome</keyword>
<reference evidence="2" key="1">
    <citation type="submission" date="2022-11" db="UniProtKB">
        <authorList>
            <consortium name="WormBaseParasite"/>
        </authorList>
    </citation>
    <scope>IDENTIFICATION</scope>
</reference>
<sequence length="53" mass="6130">MAKCLLSFQYKFGKYNFCPSPSNAPFERQLIRLCESIKAFKDFSGEKALEAFE</sequence>
<accession>A0A914MX38</accession>
<evidence type="ECO:0000313" key="2">
    <source>
        <dbReference type="WBParaSite" id="Minc3s02746g31432"/>
    </source>
</evidence>
<dbReference type="WBParaSite" id="Minc3s02746g31432">
    <property type="protein sequence ID" value="Minc3s02746g31432"/>
    <property type="gene ID" value="Minc3s02746g31432"/>
</dbReference>
<name>A0A914MX38_MELIC</name>
<proteinExistence type="predicted"/>
<protein>
    <submittedName>
        <fullName evidence="2">Uncharacterized protein</fullName>
    </submittedName>
</protein>